<evidence type="ECO:0000313" key="2">
    <source>
        <dbReference type="Proteomes" id="UP000627984"/>
    </source>
</evidence>
<gene>
    <name evidence="1" type="ORF">GCM10010126_47210</name>
</gene>
<sequence length="73" mass="7944">MHLGPHAGGDGRVEPFDERLDERRFVLGAQFAPGVEGGAHVLADVVVFLHVPSLHPARGHGIGHQDEIRGRHR</sequence>
<evidence type="ECO:0000313" key="1">
    <source>
        <dbReference type="EMBL" id="GGK82400.1"/>
    </source>
</evidence>
<accession>A0AA37BKI0</accession>
<dbReference type="Proteomes" id="UP000627984">
    <property type="component" value="Unassembled WGS sequence"/>
</dbReference>
<reference evidence="1" key="1">
    <citation type="journal article" date="2014" name="Int. J. Syst. Evol. Microbiol.">
        <title>Complete genome sequence of Corynebacterium casei LMG S-19264T (=DSM 44701T), isolated from a smear-ripened cheese.</title>
        <authorList>
            <consortium name="US DOE Joint Genome Institute (JGI-PGF)"/>
            <person name="Walter F."/>
            <person name="Albersmeier A."/>
            <person name="Kalinowski J."/>
            <person name="Ruckert C."/>
        </authorList>
    </citation>
    <scope>NUCLEOTIDE SEQUENCE</scope>
    <source>
        <strain evidence="1">JCM 3093</strain>
    </source>
</reference>
<dbReference type="EMBL" id="BMQD01000015">
    <property type="protein sequence ID" value="GGK82400.1"/>
    <property type="molecule type" value="Genomic_DNA"/>
</dbReference>
<proteinExistence type="predicted"/>
<protein>
    <submittedName>
        <fullName evidence="1">Uncharacterized protein</fullName>
    </submittedName>
</protein>
<reference evidence="1" key="2">
    <citation type="submission" date="2022-09" db="EMBL/GenBank/DDBJ databases">
        <authorList>
            <person name="Sun Q."/>
            <person name="Ohkuma M."/>
        </authorList>
    </citation>
    <scope>NUCLEOTIDE SEQUENCE</scope>
    <source>
        <strain evidence="1">JCM 3093</strain>
    </source>
</reference>
<name>A0AA37BKI0_9ACTN</name>
<organism evidence="1 2">
    <name type="scientific">Planomonospora parontospora</name>
    <dbReference type="NCBI Taxonomy" id="58119"/>
    <lineage>
        <taxon>Bacteria</taxon>
        <taxon>Bacillati</taxon>
        <taxon>Actinomycetota</taxon>
        <taxon>Actinomycetes</taxon>
        <taxon>Streptosporangiales</taxon>
        <taxon>Streptosporangiaceae</taxon>
        <taxon>Planomonospora</taxon>
    </lineage>
</organism>
<comment type="caution">
    <text evidence="1">The sequence shown here is derived from an EMBL/GenBank/DDBJ whole genome shotgun (WGS) entry which is preliminary data.</text>
</comment>
<dbReference type="AlphaFoldDB" id="A0AA37BKI0"/>